<dbReference type="InterPro" id="IPR011989">
    <property type="entry name" value="ARM-like"/>
</dbReference>
<dbReference type="OrthoDB" id="46159at2759"/>
<feature type="compositionally biased region" description="Polar residues" evidence="1">
    <location>
        <begin position="475"/>
        <end position="493"/>
    </location>
</feature>
<sequence length="794" mass="87191">MSKIFQTPSSKGGSPRQAFADDGPVVEFCHRIETTAAEDWTTRTDAFSHLVGMIPEGTAYSKNSAWYNNPALLRHLAIAVSELLKDARSSVVKRTCENLIILFNRCQGDARYLFKDMMPTILSVHAQTVQVVRTAVQNMVAEAIPEVPCKMVMPLWMDRLKVDKSRTVREACAFYLGLALQSWTTDGYLTDEIWMQVGNVLVRTLRDPSPQVRVHAKAALQYMSNAQRRLFDELVNDPEGPSVKDPKIQKWLKSLGNGNSPDSEDLSVASKFSYNSDTRYAARATGTFRSATPRKAPPRTSSLSSIGFDDDSTAGVPKSIAVVGRRAGAGGLGPPLRRVAPVPPAATKPVEGNASQPPLAPKALEIKTNPVKAVPTKSSPPRPPPLRIPDSTKNTDAPVSLGSFERAQKETMDGATETITREQSTSEVPVNKEVGSPRFPEDLNAAFLSAKDGDNTKGRPASPDFKHGTVDKPITVSSSAEETSDETLPSSPDTAEDTNKTDVVARLAGMHITGNERHGRTSAFLDHTSACNDDHDLSVFKSYSSESRSDYDDLSKMSGSGSGEFRHETTSTIKPTMKEMHKVPVSPVSRPEENIRPVASGSPRIDSVSSADSGKSRRNGPYIASIQKLKEHASKRRSRNSMLMQERFRMSSSTLENDGESDDGLEDLFPRKLSEEENVIPNSTSVSGDKPRYRPPLSPTKNVAASQPPEHTVIAIRLLRAHKVHVDRIMEILRMEMDALRDFDQLLEESGRPTEEEVLDYFESVGLCLDQRSQTSAQLQHELDRISRGSPVEE</sequence>
<accession>A0A1Z5KBA7</accession>
<feature type="compositionally biased region" description="Pro residues" evidence="1">
    <location>
        <begin position="378"/>
        <end position="387"/>
    </location>
</feature>
<gene>
    <name evidence="3" type="ORF">FisN_14Hh284</name>
</gene>
<dbReference type="Proteomes" id="UP000198406">
    <property type="component" value="Unassembled WGS sequence"/>
</dbReference>
<evidence type="ECO:0000313" key="3">
    <source>
        <dbReference type="EMBL" id="GAX23539.1"/>
    </source>
</evidence>
<reference evidence="3 4" key="1">
    <citation type="journal article" date="2015" name="Plant Cell">
        <title>Oil accumulation by the oleaginous diatom Fistulifera solaris as revealed by the genome and transcriptome.</title>
        <authorList>
            <person name="Tanaka T."/>
            <person name="Maeda Y."/>
            <person name="Veluchamy A."/>
            <person name="Tanaka M."/>
            <person name="Abida H."/>
            <person name="Marechal E."/>
            <person name="Bowler C."/>
            <person name="Muto M."/>
            <person name="Sunaga Y."/>
            <person name="Tanaka M."/>
            <person name="Yoshino T."/>
            <person name="Taniguchi T."/>
            <person name="Fukuda Y."/>
            <person name="Nemoto M."/>
            <person name="Matsumoto M."/>
            <person name="Wong P.S."/>
            <person name="Aburatani S."/>
            <person name="Fujibuchi W."/>
        </authorList>
    </citation>
    <scope>NUCLEOTIDE SEQUENCE [LARGE SCALE GENOMIC DNA]</scope>
    <source>
        <strain evidence="3 4">JPCC DA0580</strain>
    </source>
</reference>
<protein>
    <recommendedName>
        <fullName evidence="2">CLASP N-terminal domain-containing protein</fullName>
    </recommendedName>
</protein>
<feature type="region of interest" description="Disordered" evidence="1">
    <location>
        <begin position="345"/>
        <end position="402"/>
    </location>
</feature>
<feature type="region of interest" description="Disordered" evidence="1">
    <location>
        <begin position="285"/>
        <end position="311"/>
    </location>
</feature>
<evidence type="ECO:0000259" key="2">
    <source>
        <dbReference type="Pfam" id="PF12348"/>
    </source>
</evidence>
<evidence type="ECO:0000256" key="1">
    <source>
        <dbReference type="SAM" id="MobiDB-lite"/>
    </source>
</evidence>
<feature type="region of interest" description="Disordered" evidence="1">
    <location>
        <begin position="543"/>
        <end position="567"/>
    </location>
</feature>
<dbReference type="AlphaFoldDB" id="A0A1Z5KBA7"/>
<dbReference type="Gene3D" id="1.25.10.10">
    <property type="entry name" value="Leucine-rich Repeat Variant"/>
    <property type="match status" value="1"/>
</dbReference>
<feature type="region of interest" description="Disordered" evidence="1">
    <location>
        <begin position="580"/>
        <end position="708"/>
    </location>
</feature>
<feature type="compositionally biased region" description="Acidic residues" evidence="1">
    <location>
        <begin position="657"/>
        <end position="666"/>
    </location>
</feature>
<dbReference type="InParanoid" id="A0A1Z5KBA7"/>
<dbReference type="Pfam" id="PF12348">
    <property type="entry name" value="CLASP_N"/>
    <property type="match status" value="1"/>
</dbReference>
<keyword evidence="4" id="KW-1185">Reference proteome</keyword>
<dbReference type="InterPro" id="IPR016024">
    <property type="entry name" value="ARM-type_fold"/>
</dbReference>
<feature type="domain" description="CLASP N-terminal" evidence="2">
    <location>
        <begin position="40"/>
        <end position="226"/>
    </location>
</feature>
<dbReference type="SUPFAM" id="SSF48371">
    <property type="entry name" value="ARM repeat"/>
    <property type="match status" value="1"/>
</dbReference>
<organism evidence="3 4">
    <name type="scientific">Fistulifera solaris</name>
    <name type="common">Oleaginous diatom</name>
    <dbReference type="NCBI Taxonomy" id="1519565"/>
    <lineage>
        <taxon>Eukaryota</taxon>
        <taxon>Sar</taxon>
        <taxon>Stramenopiles</taxon>
        <taxon>Ochrophyta</taxon>
        <taxon>Bacillariophyta</taxon>
        <taxon>Bacillariophyceae</taxon>
        <taxon>Bacillariophycidae</taxon>
        <taxon>Naviculales</taxon>
        <taxon>Naviculaceae</taxon>
        <taxon>Fistulifera</taxon>
    </lineage>
</organism>
<feature type="compositionally biased region" description="Polar residues" evidence="1">
    <location>
        <begin position="417"/>
        <end position="428"/>
    </location>
</feature>
<name>A0A1Z5KBA7_FISSO</name>
<dbReference type="EMBL" id="BDSP01000202">
    <property type="protein sequence ID" value="GAX23539.1"/>
    <property type="molecule type" value="Genomic_DNA"/>
</dbReference>
<comment type="caution">
    <text evidence="3">The sequence shown here is derived from an EMBL/GenBank/DDBJ whole genome shotgun (WGS) entry which is preliminary data.</text>
</comment>
<evidence type="ECO:0000313" key="4">
    <source>
        <dbReference type="Proteomes" id="UP000198406"/>
    </source>
</evidence>
<feature type="region of interest" description="Disordered" evidence="1">
    <location>
        <begin position="417"/>
        <end position="499"/>
    </location>
</feature>
<proteinExistence type="predicted"/>
<dbReference type="InterPro" id="IPR024395">
    <property type="entry name" value="CLASP_N_dom"/>
</dbReference>